<evidence type="ECO:0000313" key="2">
    <source>
        <dbReference type="Proteomes" id="UP000321832"/>
    </source>
</evidence>
<dbReference type="EMBL" id="VOPW01000001">
    <property type="protein sequence ID" value="TXC66765.1"/>
    <property type="molecule type" value="Genomic_DNA"/>
</dbReference>
<sequence>MIKGFRRHAPKEGTLMGAWAETIIQEFGGRVITKPGERPVPHHPDGLQLPSFDSFYYHIRKRLGAKVVSNVLYGEQTVDYEKGPVKGNYWDSLGNLGERVNIDSTKVKSFPKSYVGDYQLPPLNQVEAVDGLTSQITGIGFSLGAESSHAYKMALFCMAIPKSKFGQIIGFPISDEDWPGFGLPAEIFSDNGLVHRRTFVAP</sequence>
<accession>A0A5C6U4W3</accession>
<evidence type="ECO:0000313" key="1">
    <source>
        <dbReference type="EMBL" id="TXC66765.1"/>
    </source>
</evidence>
<dbReference type="Proteomes" id="UP000321832">
    <property type="component" value="Unassembled WGS sequence"/>
</dbReference>
<dbReference type="AlphaFoldDB" id="A0A5C6U4W3"/>
<keyword evidence="2" id="KW-1185">Reference proteome</keyword>
<organism evidence="1 2">
    <name type="scientific">Piscinibacter aquaticus</name>
    <dbReference type="NCBI Taxonomy" id="392597"/>
    <lineage>
        <taxon>Bacteria</taxon>
        <taxon>Pseudomonadati</taxon>
        <taxon>Pseudomonadota</taxon>
        <taxon>Betaproteobacteria</taxon>
        <taxon>Burkholderiales</taxon>
        <taxon>Sphaerotilaceae</taxon>
        <taxon>Piscinibacter</taxon>
    </lineage>
</organism>
<gene>
    <name evidence="1" type="ORF">FSC37_15970</name>
</gene>
<proteinExistence type="predicted"/>
<comment type="caution">
    <text evidence="1">The sequence shown here is derived from an EMBL/GenBank/DDBJ whole genome shotgun (WGS) entry which is preliminary data.</text>
</comment>
<name>A0A5C6U4W3_9BURK</name>
<reference evidence="1 2" key="1">
    <citation type="submission" date="2019-08" db="EMBL/GenBank/DDBJ databases">
        <authorList>
            <person name="Khan S.A."/>
            <person name="Jeon C.O."/>
            <person name="Jeong S.E."/>
        </authorList>
    </citation>
    <scope>NUCLEOTIDE SEQUENCE [LARGE SCALE GENOMIC DNA]</scope>
    <source>
        <strain evidence="2">IMCC1728</strain>
    </source>
</reference>
<protein>
    <submittedName>
        <fullName evidence="1">Uncharacterized protein</fullName>
    </submittedName>
</protein>